<organism evidence="1 2">
    <name type="scientific">Nyssa sinensis</name>
    <dbReference type="NCBI Taxonomy" id="561372"/>
    <lineage>
        <taxon>Eukaryota</taxon>
        <taxon>Viridiplantae</taxon>
        <taxon>Streptophyta</taxon>
        <taxon>Embryophyta</taxon>
        <taxon>Tracheophyta</taxon>
        <taxon>Spermatophyta</taxon>
        <taxon>Magnoliopsida</taxon>
        <taxon>eudicotyledons</taxon>
        <taxon>Gunneridae</taxon>
        <taxon>Pentapetalae</taxon>
        <taxon>asterids</taxon>
        <taxon>Cornales</taxon>
        <taxon>Nyssaceae</taxon>
        <taxon>Nyssa</taxon>
    </lineage>
</organism>
<reference evidence="1 2" key="1">
    <citation type="submission" date="2019-09" db="EMBL/GenBank/DDBJ databases">
        <title>A chromosome-level genome assembly of the Chinese tupelo Nyssa sinensis.</title>
        <authorList>
            <person name="Yang X."/>
            <person name="Kang M."/>
            <person name="Yang Y."/>
            <person name="Xiong H."/>
            <person name="Wang M."/>
            <person name="Zhang Z."/>
            <person name="Wang Z."/>
            <person name="Wu H."/>
            <person name="Ma T."/>
            <person name="Liu J."/>
            <person name="Xi Z."/>
        </authorList>
    </citation>
    <scope>NUCLEOTIDE SEQUENCE [LARGE SCALE GENOMIC DNA]</scope>
    <source>
        <strain evidence="1">J267</strain>
        <tissue evidence="1">Leaf</tissue>
    </source>
</reference>
<proteinExistence type="predicted"/>
<evidence type="ECO:0000313" key="1">
    <source>
        <dbReference type="EMBL" id="KAA8541490.1"/>
    </source>
</evidence>
<dbReference type="EMBL" id="CM018036">
    <property type="protein sequence ID" value="KAA8541490.1"/>
    <property type="molecule type" value="Genomic_DNA"/>
</dbReference>
<name>A0A5J5BGV0_9ASTE</name>
<dbReference type="AlphaFoldDB" id="A0A5J5BGV0"/>
<sequence length="95" mass="10642">MTTMTIDVDSPSLKIASYQANAPLVTDDEDIGYRRSAIILRSPSLWFAPSSWPYIWVWYLKCKSTGLNILVPEAAADNPWFAKPIKGLFRSCCNG</sequence>
<evidence type="ECO:0000313" key="2">
    <source>
        <dbReference type="Proteomes" id="UP000325577"/>
    </source>
</evidence>
<accession>A0A5J5BGV0</accession>
<gene>
    <name evidence="1" type="ORF">F0562_025453</name>
</gene>
<keyword evidence="2" id="KW-1185">Reference proteome</keyword>
<dbReference type="Proteomes" id="UP000325577">
    <property type="component" value="Linkage Group LG13"/>
</dbReference>
<protein>
    <submittedName>
        <fullName evidence="1">Uncharacterized protein</fullName>
    </submittedName>
</protein>